<organism evidence="3 4">
    <name type="scientific">Waddlia chondrophila (strain ATCC VR-1470 / WSU 86-1044)</name>
    <dbReference type="NCBI Taxonomy" id="716544"/>
    <lineage>
        <taxon>Bacteria</taxon>
        <taxon>Pseudomonadati</taxon>
        <taxon>Chlamydiota</taxon>
        <taxon>Chlamydiia</taxon>
        <taxon>Parachlamydiales</taxon>
        <taxon>Waddliaceae</taxon>
        <taxon>Waddlia</taxon>
    </lineage>
</organism>
<keyword evidence="4" id="KW-1185">Reference proteome</keyword>
<dbReference type="RefSeq" id="WP_013181417.1">
    <property type="nucleotide sequence ID" value="NC_014225.1"/>
</dbReference>
<dbReference type="GO" id="GO:0045547">
    <property type="term" value="F:ditrans,polycis-polyprenyl diphosphate synthase [(2E,6E)-farnesyl diphosphate specific] activity"/>
    <property type="evidence" value="ECO:0007669"/>
    <property type="project" value="TreeGrafter"/>
</dbReference>
<dbReference type="HOGENOM" id="CLU_038505_1_1_0"/>
<dbReference type="PROSITE" id="PS01066">
    <property type="entry name" value="UPP_SYNTHASE"/>
    <property type="match status" value="1"/>
</dbReference>
<keyword evidence="2" id="KW-0479">Metal-binding</keyword>
<gene>
    <name evidence="3" type="primary">uppS</name>
    <name evidence="3" type="ordered locus">wcw_0314</name>
</gene>
<comment type="similarity">
    <text evidence="2">Belongs to the UPP synthase family.</text>
</comment>
<feature type="binding site" evidence="2">
    <location>
        <position position="225"/>
    </location>
    <ligand>
        <name>Mg(2+)</name>
        <dbReference type="ChEBI" id="CHEBI:18420"/>
    </ligand>
</feature>
<dbReference type="EMBL" id="CP001928">
    <property type="protein sequence ID" value="ADI37689.1"/>
    <property type="molecule type" value="Genomic_DNA"/>
</dbReference>
<feature type="binding site" evidence="2">
    <location>
        <position position="55"/>
    </location>
    <ligand>
        <name>substrate</name>
    </ligand>
</feature>
<dbReference type="NCBIfam" id="TIGR00055">
    <property type="entry name" value="uppS"/>
    <property type="match status" value="1"/>
</dbReference>
<dbReference type="EC" id="2.5.1.-" evidence="2"/>
<dbReference type="AlphaFoldDB" id="D6YU78"/>
<comment type="function">
    <text evidence="2">Catalyzes the condensation of isopentenyl diphosphate (IPP) with allylic pyrophosphates generating different type of terpenoids.</text>
</comment>
<feature type="binding site" evidence="2">
    <location>
        <position position="38"/>
    </location>
    <ligand>
        <name>Mg(2+)</name>
        <dbReference type="ChEBI" id="CHEBI:18420"/>
    </ligand>
</feature>
<dbReference type="eggNOG" id="COG0020">
    <property type="taxonomic scope" value="Bacteria"/>
</dbReference>
<dbReference type="Pfam" id="PF01255">
    <property type="entry name" value="Prenyltransf"/>
    <property type="match status" value="1"/>
</dbReference>
<comment type="caution">
    <text evidence="2">Lacks conserved residue(s) required for the propagation of feature annotation.</text>
</comment>
<sequence>MTAANAVKSWKESPVISDKELEELHASPIPKHVALIPDGNRRWAKKHCILPEQGHKLGADSLLNIIKAGHQIGIETLTFFIFSTENWLRPKKEINAQMKLLEKSLTLQKPRMLENGVRFRPIGDLSKFPPYLIELINRTEQETAHLDNINVVFAMNYGGRDDIKRAFIKMLNAYEHRIFTKEEISENLISEYLDTCEWSDPDLLIRTSGESRISNFLLWQLSYAEIYLTKKHWPEFSPRDFLEAVIEFQHRERRLGGS</sequence>
<dbReference type="InterPro" id="IPR036424">
    <property type="entry name" value="UPP_synth-like_sf"/>
</dbReference>
<dbReference type="PANTHER" id="PTHR10291">
    <property type="entry name" value="DEHYDRODOLICHYL DIPHOSPHATE SYNTHASE FAMILY MEMBER"/>
    <property type="match status" value="1"/>
</dbReference>
<evidence type="ECO:0000313" key="3">
    <source>
        <dbReference type="EMBL" id="ADI37689.1"/>
    </source>
</evidence>
<evidence type="ECO:0000313" key="4">
    <source>
        <dbReference type="Proteomes" id="UP000001505"/>
    </source>
</evidence>
<feature type="binding site" evidence="2">
    <location>
        <position position="87"/>
    </location>
    <ligand>
        <name>substrate</name>
    </ligand>
</feature>
<keyword evidence="2" id="KW-0460">Magnesium</keyword>
<feature type="binding site" evidence="2">
    <location>
        <position position="43"/>
    </location>
    <ligand>
        <name>substrate</name>
    </ligand>
</feature>
<feature type="binding site" evidence="2">
    <location>
        <begin position="39"/>
        <end position="42"/>
    </location>
    <ligand>
        <name>substrate</name>
    </ligand>
</feature>
<dbReference type="InterPro" id="IPR001441">
    <property type="entry name" value="UPP_synth-like"/>
</dbReference>
<name>D6YU78_WADCW</name>
<dbReference type="PANTHER" id="PTHR10291:SF0">
    <property type="entry name" value="DEHYDRODOLICHYL DIPHOSPHATE SYNTHASE 2"/>
    <property type="match status" value="1"/>
</dbReference>
<feature type="binding site" evidence="2">
    <location>
        <begin position="212"/>
        <end position="214"/>
    </location>
    <ligand>
        <name>substrate</name>
    </ligand>
</feature>
<feature type="active site" description="Proton acceptor" evidence="2">
    <location>
        <position position="86"/>
    </location>
</feature>
<dbReference type="SUPFAM" id="SSF64005">
    <property type="entry name" value="Undecaprenyl diphosphate synthase"/>
    <property type="match status" value="1"/>
</dbReference>
<dbReference type="KEGG" id="wch:wcw_0314"/>
<dbReference type="Proteomes" id="UP000001505">
    <property type="component" value="Chromosome"/>
</dbReference>
<proteinExistence type="inferred from homology"/>
<dbReference type="HAMAP" id="MF_01139">
    <property type="entry name" value="ISPT"/>
    <property type="match status" value="1"/>
</dbReference>
<dbReference type="GO" id="GO:0016094">
    <property type="term" value="P:polyprenol biosynthetic process"/>
    <property type="evidence" value="ECO:0007669"/>
    <property type="project" value="TreeGrafter"/>
</dbReference>
<dbReference type="STRING" id="716544.wcw_0314"/>
<reference evidence="3 4" key="1">
    <citation type="journal article" date="2010" name="PLoS ONE">
        <title>The Waddlia genome: a window into chlamydial biology.</title>
        <authorList>
            <person name="Bertelli C."/>
            <person name="Collyn F."/>
            <person name="Croxatto A."/>
            <person name="Ruckert C."/>
            <person name="Polkinghorne A."/>
            <person name="Kebbi-Beghdadi C."/>
            <person name="Goesmann A."/>
            <person name="Vaughan L."/>
            <person name="Greub G."/>
        </authorList>
    </citation>
    <scope>NUCLEOTIDE SEQUENCE [LARGE SCALE GENOMIC DNA]</scope>
    <source>
        <strain evidence="4">ATCC VR-1470 / WSU 86-1044</strain>
    </source>
</reference>
<dbReference type="OrthoDB" id="4191603at2"/>
<evidence type="ECO:0000256" key="2">
    <source>
        <dbReference type="HAMAP-Rule" id="MF_01139"/>
    </source>
</evidence>
<dbReference type="GO" id="GO:0000287">
    <property type="term" value="F:magnesium ion binding"/>
    <property type="evidence" value="ECO:0007669"/>
    <property type="project" value="UniProtKB-UniRule"/>
</dbReference>
<feature type="active site" evidence="2">
    <location>
        <position position="38"/>
    </location>
</feature>
<dbReference type="Gene3D" id="3.40.1180.10">
    <property type="entry name" value="Decaprenyl diphosphate synthase-like"/>
    <property type="match status" value="1"/>
</dbReference>
<keyword evidence="1 2" id="KW-0808">Transferase</keyword>
<feature type="binding site" evidence="2">
    <location>
        <position position="89"/>
    </location>
    <ligand>
        <name>substrate</name>
    </ligand>
</feature>
<accession>D6YU78</accession>
<protein>
    <recommendedName>
        <fullName evidence="2">Isoprenyl transferase</fullName>
        <ecNumber evidence="2">2.5.1.-</ecNumber>
    </recommendedName>
</protein>
<dbReference type="CDD" id="cd00475">
    <property type="entry name" value="Cis_IPPS"/>
    <property type="match status" value="1"/>
</dbReference>
<feature type="binding site" evidence="2">
    <location>
        <position position="206"/>
    </location>
    <ligand>
        <name>substrate</name>
    </ligand>
</feature>
<comment type="subunit">
    <text evidence="2">Homodimer.</text>
</comment>
<evidence type="ECO:0000256" key="1">
    <source>
        <dbReference type="ARBA" id="ARBA00022679"/>
    </source>
</evidence>
<feature type="binding site" evidence="2">
    <location>
        <begin position="83"/>
        <end position="85"/>
    </location>
    <ligand>
        <name>substrate</name>
    </ligand>
</feature>
<dbReference type="InterPro" id="IPR018520">
    <property type="entry name" value="UPP_synth-like_CS"/>
</dbReference>
<comment type="cofactor">
    <cofactor evidence="2">
        <name>Mg(2+)</name>
        <dbReference type="ChEBI" id="CHEBI:18420"/>
    </cofactor>
    <text evidence="2">Binds 2 magnesium ions per subunit.</text>
</comment>